<dbReference type="AlphaFoldDB" id="A0A8J2WNP0"/>
<sequence length="307" mass="34626">MKLALIFLSIFVAISHQQYYGHPRMMFAFPWLAVPSSQEPVFFSHNYDYAAAAKEDVYPVENNQHIFTGEEDEEQEEFADTHQSRIKGISRYRPRPSFQDQQNARFLFNLFASTTGAFNNPLLKTATFTSTLTVTTISSVVTCVPSFQFDKLGIPAPPVCAGRKKRHLTGEEESDDEVNQFPIVPSETLKLMPTAISSSDLTILRENRLPITTDEETNFHSLTSSRDDIVSDQVLIENLYHSIEDYLLVCTIGRLMPTAIQYLSKKVWITAAALLSLPYCGVQNLHKQLHGFIFQAACGIKAVEIYS</sequence>
<keyword evidence="1" id="KW-0732">Signal</keyword>
<dbReference type="OrthoDB" id="6360414at2759"/>
<proteinExistence type="predicted"/>
<reference evidence="2" key="1">
    <citation type="submission" date="2021-11" db="EMBL/GenBank/DDBJ databases">
        <authorList>
            <person name="Schell T."/>
        </authorList>
    </citation>
    <scope>NUCLEOTIDE SEQUENCE</scope>
    <source>
        <strain evidence="2">M5</strain>
    </source>
</reference>
<gene>
    <name evidence="2" type="ORF">DGAL_LOCUS16804</name>
</gene>
<organism evidence="2 3">
    <name type="scientific">Daphnia galeata</name>
    <dbReference type="NCBI Taxonomy" id="27404"/>
    <lineage>
        <taxon>Eukaryota</taxon>
        <taxon>Metazoa</taxon>
        <taxon>Ecdysozoa</taxon>
        <taxon>Arthropoda</taxon>
        <taxon>Crustacea</taxon>
        <taxon>Branchiopoda</taxon>
        <taxon>Diplostraca</taxon>
        <taxon>Cladocera</taxon>
        <taxon>Anomopoda</taxon>
        <taxon>Daphniidae</taxon>
        <taxon>Daphnia</taxon>
    </lineage>
</organism>
<evidence type="ECO:0000313" key="2">
    <source>
        <dbReference type="EMBL" id="CAH0113003.1"/>
    </source>
</evidence>
<dbReference type="EMBL" id="CAKKLH010000335">
    <property type="protein sequence ID" value="CAH0113003.1"/>
    <property type="molecule type" value="Genomic_DNA"/>
</dbReference>
<comment type="caution">
    <text evidence="2">The sequence shown here is derived from an EMBL/GenBank/DDBJ whole genome shotgun (WGS) entry which is preliminary data.</text>
</comment>
<feature type="chain" id="PRO_5035250622" evidence="1">
    <location>
        <begin position="18"/>
        <end position="307"/>
    </location>
</feature>
<name>A0A8J2WNP0_9CRUS</name>
<keyword evidence="3" id="KW-1185">Reference proteome</keyword>
<dbReference type="Proteomes" id="UP000789390">
    <property type="component" value="Unassembled WGS sequence"/>
</dbReference>
<feature type="signal peptide" evidence="1">
    <location>
        <begin position="1"/>
        <end position="17"/>
    </location>
</feature>
<evidence type="ECO:0000313" key="3">
    <source>
        <dbReference type="Proteomes" id="UP000789390"/>
    </source>
</evidence>
<accession>A0A8J2WNP0</accession>
<protein>
    <submittedName>
        <fullName evidence="2">Uncharacterized protein</fullName>
    </submittedName>
</protein>
<evidence type="ECO:0000256" key="1">
    <source>
        <dbReference type="SAM" id="SignalP"/>
    </source>
</evidence>